<dbReference type="InterPro" id="IPR002159">
    <property type="entry name" value="CD36_fam"/>
</dbReference>
<keyword evidence="6" id="KW-0325">Glycoprotein</keyword>
<evidence type="ECO:0000256" key="1">
    <source>
        <dbReference type="ARBA" id="ARBA00004370"/>
    </source>
</evidence>
<sequence length="314" mass="34658">MDACESVPQIEMLKGNGNVSSWNNHTEVVRGTDGARFHPWVKDNETVTVWMDELFRAVTLSPTASVHMDGIRLLRFELEPSMMKPDPRFFQYIEGLFNVTSPMGGGVHGPPGKPGLPVYYSLPHYCHAAANLTKGVNGLACNSTQHELYIDVEPVTGEAWRTAKRLMMSSEFGPGFKTIDAKLNRTVLPIFWVENAAQASQSQATVLNDEVFKIQKAKGLSGSLPFLMAALLASCVLYIVFGMFIQRKQRRTSVLMWGSAARMEQTMDAVVTDRGVDVEEPLIRQRHVVKGQHPPPSPEAGPSSKNDAQTSPTD</sequence>
<evidence type="ECO:0000256" key="2">
    <source>
        <dbReference type="ARBA" id="ARBA00010532"/>
    </source>
</evidence>
<organism evidence="9 10">
    <name type="scientific">Ostreobium quekettii</name>
    <dbReference type="NCBI Taxonomy" id="121088"/>
    <lineage>
        <taxon>Eukaryota</taxon>
        <taxon>Viridiplantae</taxon>
        <taxon>Chlorophyta</taxon>
        <taxon>core chlorophytes</taxon>
        <taxon>Ulvophyceae</taxon>
        <taxon>TCBD clade</taxon>
        <taxon>Bryopsidales</taxon>
        <taxon>Ostreobineae</taxon>
        <taxon>Ostreobiaceae</taxon>
        <taxon>Ostreobium</taxon>
    </lineage>
</organism>
<dbReference type="PANTHER" id="PTHR11923">
    <property type="entry name" value="SCAVENGER RECEPTOR CLASS B TYPE-1 SR-B1"/>
    <property type="match status" value="1"/>
</dbReference>
<keyword evidence="5 8" id="KW-0472">Membrane</keyword>
<evidence type="ECO:0000313" key="9">
    <source>
        <dbReference type="EMBL" id="CAD7701332.1"/>
    </source>
</evidence>
<accession>A0A8S1J5N7</accession>
<evidence type="ECO:0000256" key="7">
    <source>
        <dbReference type="SAM" id="MobiDB-lite"/>
    </source>
</evidence>
<keyword evidence="10" id="KW-1185">Reference proteome</keyword>
<dbReference type="OrthoDB" id="195015at2759"/>
<comment type="caution">
    <text evidence="9">The sequence shown here is derived from an EMBL/GenBank/DDBJ whole genome shotgun (WGS) entry which is preliminary data.</text>
</comment>
<keyword evidence="4 8" id="KW-1133">Transmembrane helix</keyword>
<keyword evidence="3 8" id="KW-0812">Transmembrane</keyword>
<proteinExistence type="inferred from homology"/>
<dbReference type="PANTHER" id="PTHR11923:SF51">
    <property type="entry name" value="LYSOSOME MEMBRANE PROTEIN 2"/>
    <property type="match status" value="1"/>
</dbReference>
<evidence type="ECO:0000256" key="8">
    <source>
        <dbReference type="SAM" id="Phobius"/>
    </source>
</evidence>
<evidence type="ECO:0000256" key="4">
    <source>
        <dbReference type="ARBA" id="ARBA00022989"/>
    </source>
</evidence>
<dbReference type="GO" id="GO:0005044">
    <property type="term" value="F:scavenger receptor activity"/>
    <property type="evidence" value="ECO:0007669"/>
    <property type="project" value="TreeGrafter"/>
</dbReference>
<dbReference type="EMBL" id="CAJHUC010001498">
    <property type="protein sequence ID" value="CAD7701332.1"/>
    <property type="molecule type" value="Genomic_DNA"/>
</dbReference>
<dbReference type="GO" id="GO:0016020">
    <property type="term" value="C:membrane"/>
    <property type="evidence" value="ECO:0007669"/>
    <property type="project" value="UniProtKB-SubCell"/>
</dbReference>
<dbReference type="AlphaFoldDB" id="A0A8S1J5N7"/>
<dbReference type="Pfam" id="PF01130">
    <property type="entry name" value="CD36"/>
    <property type="match status" value="1"/>
</dbReference>
<reference evidence="9" key="1">
    <citation type="submission" date="2020-12" db="EMBL/GenBank/DDBJ databases">
        <authorList>
            <person name="Iha C."/>
        </authorList>
    </citation>
    <scope>NUCLEOTIDE SEQUENCE</scope>
</reference>
<dbReference type="GO" id="GO:0005737">
    <property type="term" value="C:cytoplasm"/>
    <property type="evidence" value="ECO:0007669"/>
    <property type="project" value="TreeGrafter"/>
</dbReference>
<name>A0A8S1J5N7_9CHLO</name>
<comment type="similarity">
    <text evidence="2">Belongs to the CD36 family.</text>
</comment>
<feature type="compositionally biased region" description="Polar residues" evidence="7">
    <location>
        <begin position="303"/>
        <end position="314"/>
    </location>
</feature>
<evidence type="ECO:0000256" key="5">
    <source>
        <dbReference type="ARBA" id="ARBA00023136"/>
    </source>
</evidence>
<dbReference type="PRINTS" id="PR01609">
    <property type="entry name" value="CD36FAMILY"/>
</dbReference>
<feature type="region of interest" description="Disordered" evidence="7">
    <location>
        <begin position="285"/>
        <end position="314"/>
    </location>
</feature>
<gene>
    <name evidence="9" type="ORF">OSTQU699_LOCUS6691</name>
</gene>
<protein>
    <submittedName>
        <fullName evidence="9">Uncharacterized protein</fullName>
    </submittedName>
</protein>
<comment type="subcellular location">
    <subcellularLocation>
        <location evidence="1">Membrane</location>
    </subcellularLocation>
</comment>
<feature type="transmembrane region" description="Helical" evidence="8">
    <location>
        <begin position="224"/>
        <end position="245"/>
    </location>
</feature>
<evidence type="ECO:0000256" key="6">
    <source>
        <dbReference type="ARBA" id="ARBA00023180"/>
    </source>
</evidence>
<dbReference type="Proteomes" id="UP000708148">
    <property type="component" value="Unassembled WGS sequence"/>
</dbReference>
<evidence type="ECO:0000313" key="10">
    <source>
        <dbReference type="Proteomes" id="UP000708148"/>
    </source>
</evidence>
<evidence type="ECO:0000256" key="3">
    <source>
        <dbReference type="ARBA" id="ARBA00022692"/>
    </source>
</evidence>